<evidence type="ECO:0000313" key="5">
    <source>
        <dbReference type="Proteomes" id="UP000032900"/>
    </source>
</evidence>
<proteinExistence type="predicted"/>
<dbReference type="Proteomes" id="UP000032900">
    <property type="component" value="Unassembled WGS sequence"/>
</dbReference>
<feature type="domain" description="DUF8037" evidence="3">
    <location>
        <begin position="267"/>
        <end position="360"/>
    </location>
</feature>
<evidence type="ECO:0000259" key="2">
    <source>
        <dbReference type="Pfam" id="PF17141"/>
    </source>
</evidence>
<evidence type="ECO:0000259" key="1">
    <source>
        <dbReference type="Pfam" id="PF17138"/>
    </source>
</evidence>
<comment type="caution">
    <text evidence="4">The sequence shown here is derived from an EMBL/GenBank/DDBJ whole genome shotgun (WGS) entry which is preliminary data.</text>
</comment>
<dbReference type="Pfam" id="PF26123">
    <property type="entry name" value="DUF8037"/>
    <property type="match status" value="1"/>
</dbReference>
<feature type="domain" description="DUF5114" evidence="2">
    <location>
        <begin position="154"/>
        <end position="257"/>
    </location>
</feature>
<evidence type="ECO:0000259" key="3">
    <source>
        <dbReference type="Pfam" id="PF26123"/>
    </source>
</evidence>
<dbReference type="InterPro" id="IPR058350">
    <property type="entry name" value="DUF8037"/>
</dbReference>
<evidence type="ECO:0000313" key="4">
    <source>
        <dbReference type="EMBL" id="GAO30234.1"/>
    </source>
</evidence>
<dbReference type="Pfam" id="PF17138">
    <property type="entry name" value="DUF5111"/>
    <property type="match status" value="1"/>
</dbReference>
<name>A0A0E9LYA4_9BACT</name>
<keyword evidence="5" id="KW-1185">Reference proteome</keyword>
<dbReference type="InterPro" id="IPR033407">
    <property type="entry name" value="DUF5114"/>
</dbReference>
<dbReference type="EMBL" id="BAZW01000020">
    <property type="protein sequence ID" value="GAO30234.1"/>
    <property type="molecule type" value="Genomic_DNA"/>
</dbReference>
<dbReference type="Pfam" id="PF17141">
    <property type="entry name" value="DUF5114"/>
    <property type="match status" value="1"/>
</dbReference>
<protein>
    <submittedName>
        <fullName evidence="4">Uncharacterized protein</fullName>
    </submittedName>
</protein>
<feature type="domain" description="DUF5111" evidence="1">
    <location>
        <begin position="53"/>
        <end position="149"/>
    </location>
</feature>
<gene>
    <name evidence="4" type="ORF">JCM15548_12493</name>
</gene>
<organism evidence="4 5">
    <name type="scientific">Geofilum rubicundum JCM 15548</name>
    <dbReference type="NCBI Taxonomy" id="1236989"/>
    <lineage>
        <taxon>Bacteria</taxon>
        <taxon>Pseudomonadati</taxon>
        <taxon>Bacteroidota</taxon>
        <taxon>Bacteroidia</taxon>
        <taxon>Marinilabiliales</taxon>
        <taxon>Marinilabiliaceae</taxon>
        <taxon>Geofilum</taxon>
    </lineage>
</organism>
<dbReference type="Gene3D" id="2.60.40.3620">
    <property type="match status" value="1"/>
</dbReference>
<dbReference type="AlphaFoldDB" id="A0A0E9LYA4"/>
<accession>A0A0E9LYA4</accession>
<dbReference type="InterPro" id="IPR033404">
    <property type="entry name" value="DUF5111"/>
</dbReference>
<reference evidence="4 5" key="1">
    <citation type="journal article" date="2015" name="Microbes Environ.">
        <title>Distribution and evolution of nitrogen fixation genes in the phylum bacteroidetes.</title>
        <authorList>
            <person name="Inoue J."/>
            <person name="Oshima K."/>
            <person name="Suda W."/>
            <person name="Sakamoto M."/>
            <person name="Iino T."/>
            <person name="Noda S."/>
            <person name="Hongoh Y."/>
            <person name="Hattori M."/>
            <person name="Ohkuma M."/>
        </authorList>
    </citation>
    <scope>NUCLEOTIDE SEQUENCE [LARGE SCALE GENOMIC DNA]</scope>
    <source>
        <strain evidence="4">JCM 15548</strain>
    </source>
</reference>
<sequence length="549" mass="60480">MTGLTLNTLAKNMNMAPWESAPIYFRSKAALGQNTAPKYSEVISVDVTPFAIDMSKGFILNGDKEETGHFLYSPESDGEYHGFMNATGWMGWYLREGDATTWGNLNVDGNEFVLFNDEENHWNMWFPGLGGAYYTTLSTNNGEWTATYIPTLTVEGDVTGEMTFNRTEVSWLISFTTTADHAQFTVSGPAKFYDRTTGTVDAAAIDKDFAIIPGDENSIDYSFSDEATAFTVPTAGEYTLEIFLANPTNLNYTITSGAVVIEDPISEYLYLPGIDNGDDWTFNNYLRLVSDMDSTFAGVVNIDSKWGYNMSLELNEWTEVYKMGATEGTLEFKGANNITAPDPGLYLMQADLKNLTYSHTAVSEVHYSGLNDQWDLMPMTETSSVGTFAASVSIEQPSEWGIKIYLNNNWDLFFGGSEGTLAYSAEGITDDASVAAGTYDLIANLTQSSYVFLGNEVYITGLNNVWDYTSVVLTKAETGIYTGTATVSTASPDGFRIQLDQSWNRYYGGSFESLDYLGNNLTDDQSLAAGTYNVTINFITNTCSFELAE</sequence>
<dbReference type="STRING" id="1236989.JCM15548_12493"/>